<feature type="compositionally biased region" description="Pro residues" evidence="1">
    <location>
        <begin position="106"/>
        <end position="116"/>
    </location>
</feature>
<organism evidence="2 3">
    <name type="scientific">Tolypocladium capitatum</name>
    <dbReference type="NCBI Taxonomy" id="45235"/>
    <lineage>
        <taxon>Eukaryota</taxon>
        <taxon>Fungi</taxon>
        <taxon>Dikarya</taxon>
        <taxon>Ascomycota</taxon>
        <taxon>Pezizomycotina</taxon>
        <taxon>Sordariomycetes</taxon>
        <taxon>Hypocreomycetidae</taxon>
        <taxon>Hypocreales</taxon>
        <taxon>Ophiocordycipitaceae</taxon>
        <taxon>Tolypocladium</taxon>
    </lineage>
</organism>
<evidence type="ECO:0000313" key="3">
    <source>
        <dbReference type="Proteomes" id="UP000236621"/>
    </source>
</evidence>
<feature type="compositionally biased region" description="Low complexity" evidence="1">
    <location>
        <begin position="19"/>
        <end position="31"/>
    </location>
</feature>
<keyword evidence="3" id="KW-1185">Reference proteome</keyword>
<name>A0A2K3QC12_9HYPO</name>
<dbReference type="Proteomes" id="UP000236621">
    <property type="component" value="Unassembled WGS sequence"/>
</dbReference>
<gene>
    <name evidence="2" type="ORF">TCAP_04978</name>
</gene>
<dbReference type="EMBL" id="NRSZ01000810">
    <property type="protein sequence ID" value="PNY25085.1"/>
    <property type="molecule type" value="Genomic_DNA"/>
</dbReference>
<evidence type="ECO:0000256" key="1">
    <source>
        <dbReference type="SAM" id="MobiDB-lite"/>
    </source>
</evidence>
<feature type="region of interest" description="Disordered" evidence="1">
    <location>
        <begin position="19"/>
        <end position="38"/>
    </location>
</feature>
<reference evidence="2 3" key="1">
    <citation type="submission" date="2017-08" db="EMBL/GenBank/DDBJ databases">
        <title>Harnessing the power of phylogenomics to disentangle the directionality and signatures of interkingdom host jumping in the parasitic fungal genus Tolypocladium.</title>
        <authorList>
            <person name="Quandt C.A."/>
            <person name="Patterson W."/>
            <person name="Spatafora J.W."/>
        </authorList>
    </citation>
    <scope>NUCLEOTIDE SEQUENCE [LARGE SCALE GENOMIC DNA]</scope>
    <source>
        <strain evidence="2 3">CBS 113982</strain>
    </source>
</reference>
<evidence type="ECO:0000313" key="2">
    <source>
        <dbReference type="EMBL" id="PNY25085.1"/>
    </source>
</evidence>
<sequence length="116" mass="12131">MAAVGGGLDSGFCRCMPSAAQQAAGAHTTGSRPPSRWSVDEGMMIRAMAVPVASPVPVRVNLATLPVCEPRIASPAPVLRYPSTHTAAVLRKPPRWQTASTESPCSGPPSPRTSRR</sequence>
<protein>
    <submittedName>
        <fullName evidence="2">Uncharacterized protein</fullName>
    </submittedName>
</protein>
<proteinExistence type="predicted"/>
<comment type="caution">
    <text evidence="2">The sequence shown here is derived from an EMBL/GenBank/DDBJ whole genome shotgun (WGS) entry which is preliminary data.</text>
</comment>
<feature type="region of interest" description="Disordered" evidence="1">
    <location>
        <begin position="89"/>
        <end position="116"/>
    </location>
</feature>
<accession>A0A2K3QC12</accession>
<dbReference type="AlphaFoldDB" id="A0A2K3QC12"/>